<evidence type="ECO:0000256" key="1">
    <source>
        <dbReference type="SAM" id="Coils"/>
    </source>
</evidence>
<feature type="coiled-coil region" evidence="1">
    <location>
        <begin position="518"/>
        <end position="609"/>
    </location>
</feature>
<sequence length="611" mass="71237">MDSLELNKDIVAEENANKVENEVVVNEEKAAEATVNSDETSKMDVEPKTKASLLQELRAVIQEEAPEMKAKVDALKQSFYKIYNEEQEILRREAMELGNTFVQQVDETEQEFKQLLAQYKQMRAAKLAEAARQAEENLLKKQHIIQQIKNMVEEASNGLDVATKFAEVKQLQQNWKEIGPVPETEVRELNKQFSTCLDQFYDLVKINHELREYDLRKNLESKTQLCEAAEALADRTDIVAAFKELQQLHEKWSEIGPVARDIREALWNRFKEASTVINKKHQDYFDRIHKQEEENLQIKTALCEKLEAIDTTALTGFKQWDEMTQQVTALQEEWRKVGYAPRKNNQQIYERYRAACDKFFEQKSAFYKQVKSDLQKNLERKRSLCGEAEALKDSTDWKATTEKMVALQKQWKEIGAIPHKYADDLWKRFLSACDYFFEKKKENFAGQRQEENENLKKKKEIIAKIEALTADDVKTAQETLRSLIAEYNAVGFVPFKDKNKIQDRFKKVVDEQFDKLNVDVTNRRLDVFKSNLEDIEAKGADKLADERRRLLRIYDNLKAEIAVSENNIGFFSAKSKKSEKLLQDLERKIKSLKSELKVVEAKINLIDEKMD</sequence>
<proteinExistence type="predicted"/>
<dbReference type="AlphaFoldDB" id="A0A9D9HU03"/>
<name>A0A9D9HU03_9BACT</name>
<feature type="coiled-coil region" evidence="1">
    <location>
        <begin position="105"/>
        <end position="151"/>
    </location>
</feature>
<keyword evidence="1" id="KW-0175">Coiled coil</keyword>
<evidence type="ECO:0000313" key="2">
    <source>
        <dbReference type="EMBL" id="MBO8459833.1"/>
    </source>
</evidence>
<organism evidence="2 3">
    <name type="scientific">Candidatus Gallipaludibacter merdavium</name>
    <dbReference type="NCBI Taxonomy" id="2840839"/>
    <lineage>
        <taxon>Bacteria</taxon>
        <taxon>Pseudomonadati</taxon>
        <taxon>Bacteroidota</taxon>
        <taxon>Bacteroidia</taxon>
        <taxon>Bacteroidales</taxon>
        <taxon>Candidatus Gallipaludibacter</taxon>
    </lineage>
</organism>
<dbReference type="EMBL" id="JADIMG010000058">
    <property type="protein sequence ID" value="MBO8459833.1"/>
    <property type="molecule type" value="Genomic_DNA"/>
</dbReference>
<dbReference type="InterPro" id="IPR007139">
    <property type="entry name" value="DUF349"/>
</dbReference>
<evidence type="ECO:0000313" key="3">
    <source>
        <dbReference type="Proteomes" id="UP000823641"/>
    </source>
</evidence>
<reference evidence="2" key="2">
    <citation type="journal article" date="2021" name="PeerJ">
        <title>Extensive microbial diversity within the chicken gut microbiome revealed by metagenomics and culture.</title>
        <authorList>
            <person name="Gilroy R."/>
            <person name="Ravi A."/>
            <person name="Getino M."/>
            <person name="Pursley I."/>
            <person name="Horton D.L."/>
            <person name="Alikhan N.F."/>
            <person name="Baker D."/>
            <person name="Gharbi K."/>
            <person name="Hall N."/>
            <person name="Watson M."/>
            <person name="Adriaenssens E.M."/>
            <person name="Foster-Nyarko E."/>
            <person name="Jarju S."/>
            <person name="Secka A."/>
            <person name="Antonio M."/>
            <person name="Oren A."/>
            <person name="Chaudhuri R.R."/>
            <person name="La Ragione R."/>
            <person name="Hildebrand F."/>
            <person name="Pallen M.J."/>
        </authorList>
    </citation>
    <scope>NUCLEOTIDE SEQUENCE</scope>
    <source>
        <strain evidence="2">G3-3990</strain>
    </source>
</reference>
<protein>
    <submittedName>
        <fullName evidence="2">DUF349 domain-containing protein</fullName>
    </submittedName>
</protein>
<gene>
    <name evidence="2" type="ORF">IAA73_05810</name>
</gene>
<accession>A0A9D9HU03</accession>
<reference evidence="2" key="1">
    <citation type="submission" date="2020-10" db="EMBL/GenBank/DDBJ databases">
        <authorList>
            <person name="Gilroy R."/>
        </authorList>
    </citation>
    <scope>NUCLEOTIDE SEQUENCE</scope>
    <source>
        <strain evidence="2">G3-3990</strain>
    </source>
</reference>
<comment type="caution">
    <text evidence="2">The sequence shown here is derived from an EMBL/GenBank/DDBJ whole genome shotgun (WGS) entry which is preliminary data.</text>
</comment>
<dbReference type="Proteomes" id="UP000823641">
    <property type="component" value="Unassembled WGS sequence"/>
</dbReference>
<dbReference type="Pfam" id="PF03993">
    <property type="entry name" value="DUF349"/>
    <property type="match status" value="5"/>
</dbReference>